<name>A0ABN8YAT0_RANTA</name>
<dbReference type="Proteomes" id="UP001176941">
    <property type="component" value="Chromosome 17"/>
</dbReference>
<accession>A0ABN8YAT0</accession>
<protein>
    <submittedName>
        <fullName evidence="2">Uncharacterized protein</fullName>
    </submittedName>
</protein>
<dbReference type="EMBL" id="OX459953">
    <property type="protein sequence ID" value="CAI9158653.1"/>
    <property type="molecule type" value="Genomic_DNA"/>
</dbReference>
<gene>
    <name evidence="2" type="ORF">MRATA1EN1_LOCUS7615</name>
</gene>
<evidence type="ECO:0000313" key="2">
    <source>
        <dbReference type="EMBL" id="CAI9158653.1"/>
    </source>
</evidence>
<organism evidence="2 3">
    <name type="scientific">Rangifer tarandus platyrhynchus</name>
    <name type="common">Svalbard reindeer</name>
    <dbReference type="NCBI Taxonomy" id="3082113"/>
    <lineage>
        <taxon>Eukaryota</taxon>
        <taxon>Metazoa</taxon>
        <taxon>Chordata</taxon>
        <taxon>Craniata</taxon>
        <taxon>Vertebrata</taxon>
        <taxon>Euteleostomi</taxon>
        <taxon>Mammalia</taxon>
        <taxon>Eutheria</taxon>
        <taxon>Laurasiatheria</taxon>
        <taxon>Artiodactyla</taxon>
        <taxon>Ruminantia</taxon>
        <taxon>Pecora</taxon>
        <taxon>Cervidae</taxon>
        <taxon>Odocoileinae</taxon>
        <taxon>Rangifer</taxon>
    </lineage>
</organism>
<keyword evidence="3" id="KW-1185">Reference proteome</keyword>
<proteinExistence type="predicted"/>
<sequence>MQHPMTVGGHDVSLSQATHVTDARAGAASPSPVLKAPLPEATSAPSWPTHWPAGPTPRSPARVCRLCAQRAPERKGNSRVLSSEREVVSTGERGPKRCG</sequence>
<evidence type="ECO:0000313" key="3">
    <source>
        <dbReference type="Proteomes" id="UP001176941"/>
    </source>
</evidence>
<feature type="region of interest" description="Disordered" evidence="1">
    <location>
        <begin position="1"/>
        <end position="99"/>
    </location>
</feature>
<feature type="compositionally biased region" description="Basic and acidic residues" evidence="1">
    <location>
        <begin position="71"/>
        <end position="87"/>
    </location>
</feature>
<reference evidence="2" key="1">
    <citation type="submission" date="2023-04" db="EMBL/GenBank/DDBJ databases">
        <authorList>
            <consortium name="ELIXIR-Norway"/>
        </authorList>
    </citation>
    <scope>NUCLEOTIDE SEQUENCE [LARGE SCALE GENOMIC DNA]</scope>
</reference>
<evidence type="ECO:0000256" key="1">
    <source>
        <dbReference type="SAM" id="MobiDB-lite"/>
    </source>
</evidence>